<dbReference type="Pfam" id="PF00892">
    <property type="entry name" value="EamA"/>
    <property type="match status" value="2"/>
</dbReference>
<keyword evidence="5 6" id="KW-0472">Membrane</keyword>
<dbReference type="GO" id="GO:0005886">
    <property type="term" value="C:plasma membrane"/>
    <property type="evidence" value="ECO:0007669"/>
    <property type="project" value="UniProtKB-SubCell"/>
</dbReference>
<feature type="transmembrane region" description="Helical" evidence="6">
    <location>
        <begin position="33"/>
        <end position="53"/>
    </location>
</feature>
<keyword evidence="4 6" id="KW-1133">Transmembrane helix</keyword>
<evidence type="ECO:0000256" key="4">
    <source>
        <dbReference type="ARBA" id="ARBA00022989"/>
    </source>
</evidence>
<name>A0A368LGV9_9VIBR</name>
<keyword evidence="2" id="KW-1003">Cell membrane</keyword>
<dbReference type="PANTHER" id="PTHR42920:SF11">
    <property type="entry name" value="INNER MEMBRANE PROTEIN YTFF"/>
    <property type="match status" value="1"/>
</dbReference>
<dbReference type="EMBL" id="QPGL01000003">
    <property type="protein sequence ID" value="RCS69272.1"/>
    <property type="molecule type" value="Genomic_DNA"/>
</dbReference>
<organism evidence="8 9">
    <name type="scientific">Vibrio casei</name>
    <dbReference type="NCBI Taxonomy" id="673372"/>
    <lineage>
        <taxon>Bacteria</taxon>
        <taxon>Pseudomonadati</taxon>
        <taxon>Pseudomonadota</taxon>
        <taxon>Gammaproteobacteria</taxon>
        <taxon>Vibrionales</taxon>
        <taxon>Vibrionaceae</taxon>
        <taxon>Vibrio</taxon>
    </lineage>
</organism>
<feature type="domain" description="EamA" evidence="7">
    <location>
        <begin position="150"/>
        <end position="280"/>
    </location>
</feature>
<evidence type="ECO:0000256" key="1">
    <source>
        <dbReference type="ARBA" id="ARBA00004651"/>
    </source>
</evidence>
<keyword evidence="9" id="KW-1185">Reference proteome</keyword>
<feature type="transmembrane region" description="Helical" evidence="6">
    <location>
        <begin position="154"/>
        <end position="170"/>
    </location>
</feature>
<dbReference type="SUPFAM" id="SSF103481">
    <property type="entry name" value="Multidrug resistance efflux transporter EmrE"/>
    <property type="match status" value="2"/>
</dbReference>
<evidence type="ECO:0000256" key="2">
    <source>
        <dbReference type="ARBA" id="ARBA00022475"/>
    </source>
</evidence>
<evidence type="ECO:0000259" key="7">
    <source>
        <dbReference type="Pfam" id="PF00892"/>
    </source>
</evidence>
<feature type="transmembrane region" description="Helical" evidence="6">
    <location>
        <begin position="65"/>
        <end position="84"/>
    </location>
</feature>
<comment type="caution">
    <text evidence="8">The sequence shown here is derived from an EMBL/GenBank/DDBJ whole genome shotgun (WGS) entry which is preliminary data.</text>
</comment>
<accession>A0A368LGV9</accession>
<gene>
    <name evidence="8" type="ORF">CIK83_16930</name>
</gene>
<evidence type="ECO:0000256" key="3">
    <source>
        <dbReference type="ARBA" id="ARBA00022692"/>
    </source>
</evidence>
<feature type="transmembrane region" description="Helical" evidence="6">
    <location>
        <begin position="182"/>
        <end position="200"/>
    </location>
</feature>
<dbReference type="AlphaFoldDB" id="A0A368LGV9"/>
<evidence type="ECO:0000313" key="9">
    <source>
        <dbReference type="Proteomes" id="UP000252479"/>
    </source>
</evidence>
<dbReference type="InterPro" id="IPR000620">
    <property type="entry name" value="EamA_dom"/>
</dbReference>
<dbReference type="InterPro" id="IPR037185">
    <property type="entry name" value="EmrE-like"/>
</dbReference>
<protein>
    <submittedName>
        <fullName evidence="8">DMT family transporter</fullName>
    </submittedName>
</protein>
<keyword evidence="3 6" id="KW-0812">Transmembrane</keyword>
<dbReference type="InterPro" id="IPR051258">
    <property type="entry name" value="Diverse_Substrate_Transporter"/>
</dbReference>
<evidence type="ECO:0000313" key="8">
    <source>
        <dbReference type="EMBL" id="RCS69272.1"/>
    </source>
</evidence>
<dbReference type="Gene3D" id="1.10.3730.20">
    <property type="match status" value="1"/>
</dbReference>
<reference evidence="8 9" key="1">
    <citation type="journal article" date="2017" name="Elife">
        <title>Extensive horizontal gene transfer in cheese-associated bacteria.</title>
        <authorList>
            <person name="Bonham K.S."/>
            <person name="Wolfe B.E."/>
            <person name="Dutton R.J."/>
        </authorList>
    </citation>
    <scope>NUCLEOTIDE SEQUENCE [LARGE SCALE GENOMIC DNA]</scope>
    <source>
        <strain evidence="8 9">JB196</strain>
    </source>
</reference>
<sequence>MLYLFPIITVFIWAGNSIINKMASTVIDPGAISFYRWLVAFIVLTPFLISPAWKNRKTIAVYLPKLALLALLGMVINQSLGYYAGLSTTALNLSLITSLVPLMGLFLSIPLLNQKLTWYAVLGAVISFGGLVIMLSHGDVVGLFSQGMNRGDTLVLLGTLAYALYVVLIKRWRMPISNWQSVYVQVCCALVMLLPLFSVSTPVNFNQQTTPLILYAGLLASIIAPWCWMMGIEHLGADKAAIFMNLMPAVTAVFASVILNEQLTLFHYSGMAMIIGGVILAQRSNSTKPVMAEVPQK</sequence>
<comment type="subcellular location">
    <subcellularLocation>
        <location evidence="1">Cell membrane</location>
        <topology evidence="1">Multi-pass membrane protein</topology>
    </subcellularLocation>
</comment>
<feature type="domain" description="EamA" evidence="7">
    <location>
        <begin position="3"/>
        <end position="135"/>
    </location>
</feature>
<feature type="transmembrane region" description="Helical" evidence="6">
    <location>
        <begin position="90"/>
        <end position="109"/>
    </location>
</feature>
<feature type="transmembrane region" description="Helical" evidence="6">
    <location>
        <begin position="116"/>
        <end position="134"/>
    </location>
</feature>
<dbReference type="PANTHER" id="PTHR42920">
    <property type="entry name" value="OS03G0707200 PROTEIN-RELATED"/>
    <property type="match status" value="1"/>
</dbReference>
<dbReference type="Proteomes" id="UP000252479">
    <property type="component" value="Unassembled WGS sequence"/>
</dbReference>
<evidence type="ECO:0000256" key="6">
    <source>
        <dbReference type="SAM" id="Phobius"/>
    </source>
</evidence>
<dbReference type="RefSeq" id="WP_086962427.1">
    <property type="nucleotide sequence ID" value="NZ_AP018680.1"/>
</dbReference>
<evidence type="ECO:0000256" key="5">
    <source>
        <dbReference type="ARBA" id="ARBA00023136"/>
    </source>
</evidence>
<dbReference type="OrthoDB" id="4167046at2"/>
<feature type="transmembrane region" description="Helical" evidence="6">
    <location>
        <begin position="241"/>
        <end position="259"/>
    </location>
</feature>
<proteinExistence type="predicted"/>
<feature type="transmembrane region" description="Helical" evidence="6">
    <location>
        <begin position="212"/>
        <end position="229"/>
    </location>
</feature>
<dbReference type="GeneID" id="303190609"/>
<feature type="transmembrane region" description="Helical" evidence="6">
    <location>
        <begin position="265"/>
        <end position="281"/>
    </location>
</feature>